<feature type="region of interest" description="Disordered" evidence="1">
    <location>
        <begin position="642"/>
        <end position="830"/>
    </location>
</feature>
<feature type="compositionally biased region" description="Polar residues" evidence="1">
    <location>
        <begin position="756"/>
        <end position="769"/>
    </location>
</feature>
<feature type="compositionally biased region" description="Gly residues" evidence="1">
    <location>
        <begin position="901"/>
        <end position="924"/>
    </location>
</feature>
<feature type="compositionally biased region" description="Basic and acidic residues" evidence="1">
    <location>
        <begin position="175"/>
        <end position="189"/>
    </location>
</feature>
<feature type="compositionally biased region" description="Low complexity" evidence="1">
    <location>
        <begin position="856"/>
        <end position="867"/>
    </location>
</feature>
<proteinExistence type="predicted"/>
<feature type="region of interest" description="Disordered" evidence="1">
    <location>
        <begin position="1049"/>
        <end position="1077"/>
    </location>
</feature>
<name>A0A0G4I5Q4_9ALVE</name>
<feature type="compositionally biased region" description="Polar residues" evidence="1">
    <location>
        <begin position="208"/>
        <end position="231"/>
    </location>
</feature>
<organism evidence="2">
    <name type="scientific">Chromera velia CCMP2878</name>
    <dbReference type="NCBI Taxonomy" id="1169474"/>
    <lineage>
        <taxon>Eukaryota</taxon>
        <taxon>Sar</taxon>
        <taxon>Alveolata</taxon>
        <taxon>Colpodellida</taxon>
        <taxon>Chromeraceae</taxon>
        <taxon>Chromera</taxon>
    </lineage>
</organism>
<evidence type="ECO:0000256" key="1">
    <source>
        <dbReference type="SAM" id="MobiDB-lite"/>
    </source>
</evidence>
<feature type="compositionally biased region" description="Polar residues" evidence="1">
    <location>
        <begin position="1257"/>
        <end position="1267"/>
    </location>
</feature>
<feature type="region of interest" description="Disordered" evidence="1">
    <location>
        <begin position="854"/>
        <end position="970"/>
    </location>
</feature>
<feature type="region of interest" description="Disordered" evidence="1">
    <location>
        <begin position="1401"/>
        <end position="1429"/>
    </location>
</feature>
<feature type="compositionally biased region" description="Polar residues" evidence="1">
    <location>
        <begin position="811"/>
        <end position="830"/>
    </location>
</feature>
<feature type="region of interest" description="Disordered" evidence="1">
    <location>
        <begin position="1112"/>
        <end position="1168"/>
    </location>
</feature>
<feature type="compositionally biased region" description="Low complexity" evidence="1">
    <location>
        <begin position="934"/>
        <end position="949"/>
    </location>
</feature>
<feature type="compositionally biased region" description="Basic and acidic residues" evidence="1">
    <location>
        <begin position="19"/>
        <end position="35"/>
    </location>
</feature>
<feature type="compositionally biased region" description="Low complexity" evidence="1">
    <location>
        <begin position="195"/>
        <end position="206"/>
    </location>
</feature>
<feature type="region of interest" description="Disordered" evidence="1">
    <location>
        <begin position="309"/>
        <end position="341"/>
    </location>
</feature>
<feature type="compositionally biased region" description="Basic and acidic residues" evidence="1">
    <location>
        <begin position="1405"/>
        <end position="1414"/>
    </location>
</feature>
<feature type="region of interest" description="Disordered" evidence="1">
    <location>
        <begin position="248"/>
        <end position="276"/>
    </location>
</feature>
<feature type="compositionally biased region" description="Low complexity" evidence="1">
    <location>
        <begin position="1283"/>
        <end position="1301"/>
    </location>
</feature>
<protein>
    <submittedName>
        <fullName evidence="2">Uncharacterized protein</fullName>
    </submittedName>
</protein>
<dbReference type="VEuPathDB" id="CryptoDB:Cvel_1858"/>
<evidence type="ECO:0000313" key="2">
    <source>
        <dbReference type="EMBL" id="CEM52335.1"/>
    </source>
</evidence>
<reference evidence="2" key="1">
    <citation type="submission" date="2014-11" db="EMBL/GenBank/DDBJ databases">
        <authorList>
            <person name="Otto D Thomas"/>
            <person name="Naeem Raeece"/>
        </authorList>
    </citation>
    <scope>NUCLEOTIDE SEQUENCE</scope>
</reference>
<feature type="region of interest" description="Disordered" evidence="1">
    <location>
        <begin position="494"/>
        <end position="523"/>
    </location>
</feature>
<feature type="compositionally biased region" description="Gly residues" evidence="1">
    <location>
        <begin position="1125"/>
        <end position="1134"/>
    </location>
</feature>
<feature type="compositionally biased region" description="Low complexity" evidence="1">
    <location>
        <begin position="722"/>
        <end position="732"/>
    </location>
</feature>
<feature type="region of interest" description="Disordered" evidence="1">
    <location>
        <begin position="17"/>
        <end position="232"/>
    </location>
</feature>
<feature type="compositionally biased region" description="Low complexity" evidence="1">
    <location>
        <begin position="1049"/>
        <end position="1062"/>
    </location>
</feature>
<sequence length="1429" mass="148594">MDQDGVVDGCIPVNQPLTLEKRDSDPIDSSLKRIPLDGAEDPSCQLLSRSGTCEAGSTRAESSRRDSVASRQQGNTNSSFSSEGADCWGTAVGSPYTLYPPPRQKSQSIFTLPPKSPSSVINPKSPTSSEPSFSPSTPTYQAPHTREEEGPSISWLPPTAPLSEKGERGSSSSSKGERVGEKDKEKERPFPSFDVSANSSSVPPASRLSLSKSFDDSPTVTAASLTPSTSPGLCLPIESRAASWKIHPAPAVQGEKERGGLSLIDGERGTSADLSTRDVSAVTNAHTGTSSFSGPLARPPRLCLEFESSSIGDTKGETKSPPFLPLEPRGARAMTSASTHAPSAVVSATHQARHSMPLHEGDTPSPPLSPEHMPGHWGGDSKAVEGEKENDTECKGPTVALPLGALGGGEAKPGPLLPLGLALPGVEARGAFCASATNFRDKFNRPLIEDSHESRHGQRRTTIRFKDEESDCRDGLAVVFEYDKEPEWHWTQFVEREKEKEAGGGCGGGGGERELEKEKEEEAQITAHEMQARLDARSSLSQWDCSSFGGGPGGGLEEEDKEADHNVTSNRSSVSLFGKDIFFASCENEFEDSDEEDDVDSEEYKVLRRNTHLNALPASFLDEEGLQGEPAGAVSCSHLVGRHQSYSAPGGGAEVPSQPAFPPCLPSLSLPVPSRAATTTAASAAAAQQAIPGQERASKPPPLRLDLSEGEQDHQPSQQIQTPFPASSAAPPGGTPHPGRRISLKQPLLLPLISKQHPNTPQQPLTTFAFSREDLGTASGQISNSEKSPSSRHSRGSSSPSKSPQLEPHNSHVSNTSSHPTTVVDGQSTSPVGEATTVFFDAAAQLPNDHQIRQGASTASAVSPSATERGPDQFPRVRRDTSEGSLLTAVAAPTAPVSGSKPGGSAGMAGGAGGVPLSRGGGAEGNDQASEGTSQRSAAEGGSAGGSTARLWTVPRGETELVSRESTTSITQVAVPVSARTDVEGDPGRPPPQPTEEAAAVTAGHSLFRNAGEEGCDAPVHPQSSLASSQATAPLSSCSLSQTTPAAVAATAATNPPSTAPAVGGGKERRGSNLSACDPSFYHPSHFLKERAHNHSGPLSVLSPASGGLFSPDSNRWAGNESSPGAGGVQGGEGSESERGSVYVPRVGAGKGGRASMTFSTSRSVSDTSLHPATVGAAAAAVAAAIVSPGRQPRSPLPNLPSSFALPSHLRQKIRAHRVASISHESQVHPRRWSGRGSLSVGKGTGLDPEVPVRCSSLRTSLETKVNAQKPPVSPRPSHRQQLLSGGSSRPSPLSSLTGQGLEEGRGGGVYVDAAGREKGEEKEKEREKGVLAGTPMSKSSTLTPGRQGTNSGETDLGGACVEREMGESLGERGGRDLKLLQPLGGGGKEICAEISTTAAAAADEGGRERERTANDASLELFFPLPENE</sequence>
<feature type="compositionally biased region" description="Low complexity" evidence="1">
    <location>
        <begin position="666"/>
        <end position="690"/>
    </location>
</feature>
<accession>A0A0G4I5Q4</accession>
<feature type="compositionally biased region" description="Basic and acidic residues" evidence="1">
    <location>
        <begin position="869"/>
        <end position="882"/>
    </location>
</feature>
<feature type="compositionally biased region" description="Basic and acidic residues" evidence="1">
    <location>
        <begin position="511"/>
        <end position="522"/>
    </location>
</feature>
<dbReference type="EMBL" id="CDMZ01005227">
    <property type="protein sequence ID" value="CEM52335.1"/>
    <property type="molecule type" value="Genomic_DNA"/>
</dbReference>
<feature type="compositionally biased region" description="Polar residues" evidence="1">
    <location>
        <begin position="1337"/>
        <end position="1354"/>
    </location>
</feature>
<feature type="compositionally biased region" description="Polar residues" evidence="1">
    <location>
        <begin position="69"/>
        <end position="82"/>
    </location>
</feature>
<feature type="region of interest" description="Disordered" evidence="1">
    <location>
        <begin position="356"/>
        <end position="384"/>
    </location>
</feature>
<feature type="region of interest" description="Disordered" evidence="1">
    <location>
        <begin position="1218"/>
        <end position="1360"/>
    </location>
</feature>
<feature type="region of interest" description="Disordered" evidence="1">
    <location>
        <begin position="543"/>
        <end position="570"/>
    </location>
</feature>
<feature type="compositionally biased region" description="Polar residues" evidence="1">
    <location>
        <begin position="1157"/>
        <end position="1168"/>
    </location>
</feature>
<feature type="compositionally biased region" description="Basic and acidic residues" evidence="1">
    <location>
        <begin position="254"/>
        <end position="270"/>
    </location>
</feature>
<feature type="compositionally biased region" description="Low complexity" evidence="1">
    <location>
        <begin position="123"/>
        <end position="139"/>
    </location>
</feature>
<gene>
    <name evidence="2" type="ORF">Cvel_1858</name>
</gene>
<feature type="compositionally biased region" description="Basic and acidic residues" evidence="1">
    <location>
        <begin position="1315"/>
        <end position="1330"/>
    </location>
</feature>